<dbReference type="OrthoDB" id="9777271at2"/>
<dbReference type="InterPro" id="IPR033469">
    <property type="entry name" value="CYTH-like_dom_sf"/>
</dbReference>
<sequence length="516" mass="57280">MDGQEIELKLAIRPEDLASSALRSCLRLPSGSQARCRHLESTYFDTPDMALAQAGIALRLRVTETGHVQTVKTAGSTTSGGLFTRSEWEAPLERFALDPEHLKSTRLPSFDDDSLIARLEPVFSTAIEREVLHLSDGGEEADWEIEVALDLGHVRAGALSTDICEIELELRRGKPERLFSLARRIMETVPARPLVASKSERGYRLAMGRLTTPQKAKAPTLHPGLTVAEAFQSIARSCLDHLLVNEHCLLTTGQGEAIHQMRVALRRLRSAVKVFRPVLDSPRLDEVKADLRWLLAHLGPARDAEVFLAEIVEPVLERHPGNDGLVALRQHWQSDRDAKVAAAMEAVQSRRFAALVLGLGEWVETGDWLGRPDAPRKRKLDAPIAEFAMPRLGKAVRRLIAEARDSLGRLSPEEQHQVRINCKQVRYAGEFFASLVPRKHMKVFLAELAELQDVLGQLNDIAVAGPKLSGKHMTGPKAKAAGLVAGWHQARRPALTAEAEKAWKRWRACPLPWQEN</sequence>
<reference evidence="3 4" key="1">
    <citation type="submission" date="2016-04" db="EMBL/GenBank/DDBJ databases">
        <title>Draft genome sequence of freshwater magnetotactic bacteria Magnetospirillum marisnigri SP-1 and Magnetospirillum moscoviense BB-1.</title>
        <authorList>
            <person name="Koziaeva V."/>
            <person name="Dziuba M.V."/>
            <person name="Ivanov T.M."/>
            <person name="Kuznetsov B."/>
            <person name="Grouzdev D.S."/>
        </authorList>
    </citation>
    <scope>NUCLEOTIDE SEQUENCE [LARGE SCALE GENOMIC DNA]</scope>
    <source>
        <strain evidence="3 4">SP-1</strain>
    </source>
</reference>
<evidence type="ECO:0000313" key="4">
    <source>
        <dbReference type="Proteomes" id="UP000078428"/>
    </source>
</evidence>
<dbReference type="InterPro" id="IPR038186">
    <property type="entry name" value="CHAD_dom_sf"/>
</dbReference>
<evidence type="ECO:0000313" key="3">
    <source>
        <dbReference type="EMBL" id="OAN53720.1"/>
    </source>
</evidence>
<dbReference type="InterPro" id="IPR023577">
    <property type="entry name" value="CYTH_domain"/>
</dbReference>
<dbReference type="SMART" id="SM00880">
    <property type="entry name" value="CHAD"/>
    <property type="match status" value="1"/>
</dbReference>
<gene>
    <name evidence="3" type="ORF">A6A04_14050</name>
</gene>
<evidence type="ECO:0000259" key="2">
    <source>
        <dbReference type="PROSITE" id="PS51708"/>
    </source>
</evidence>
<evidence type="ECO:0000259" key="1">
    <source>
        <dbReference type="PROSITE" id="PS51707"/>
    </source>
</evidence>
<dbReference type="AlphaFoldDB" id="A0A178MTX5"/>
<dbReference type="GO" id="GO:0046872">
    <property type="term" value="F:metal ion binding"/>
    <property type="evidence" value="ECO:0007669"/>
    <property type="project" value="TreeGrafter"/>
</dbReference>
<feature type="domain" description="CYTH" evidence="1">
    <location>
        <begin position="3"/>
        <end position="209"/>
    </location>
</feature>
<accession>A0A178MTX5</accession>
<dbReference type="InterPro" id="IPR007899">
    <property type="entry name" value="CHAD_dom"/>
</dbReference>
<organism evidence="3 4">
    <name type="scientific">Paramagnetospirillum marisnigri</name>
    <dbReference type="NCBI Taxonomy" id="1285242"/>
    <lineage>
        <taxon>Bacteria</taxon>
        <taxon>Pseudomonadati</taxon>
        <taxon>Pseudomonadota</taxon>
        <taxon>Alphaproteobacteria</taxon>
        <taxon>Rhodospirillales</taxon>
        <taxon>Magnetospirillaceae</taxon>
        <taxon>Paramagnetospirillum</taxon>
    </lineage>
</organism>
<dbReference type="SUPFAM" id="SSF55154">
    <property type="entry name" value="CYTH-like phosphatases"/>
    <property type="match status" value="1"/>
</dbReference>
<dbReference type="CDD" id="cd07756">
    <property type="entry name" value="CYTH-like_Pase_CHAD"/>
    <property type="match status" value="1"/>
</dbReference>
<dbReference type="PANTHER" id="PTHR39569">
    <property type="entry name" value="INORGANIC TRIPHOSPHATASE"/>
    <property type="match status" value="1"/>
</dbReference>
<dbReference type="Gene3D" id="1.40.20.10">
    <property type="entry name" value="CHAD domain"/>
    <property type="match status" value="1"/>
</dbReference>
<dbReference type="Pfam" id="PF05235">
    <property type="entry name" value="CHAD"/>
    <property type="match status" value="1"/>
</dbReference>
<keyword evidence="4" id="KW-1185">Reference proteome</keyword>
<proteinExistence type="predicted"/>
<dbReference type="PROSITE" id="PS51707">
    <property type="entry name" value="CYTH"/>
    <property type="match status" value="1"/>
</dbReference>
<dbReference type="RefSeq" id="WP_068490158.1">
    <property type="nucleotide sequence ID" value="NZ_LWQT01000039.1"/>
</dbReference>
<protein>
    <recommendedName>
        <fullName evidence="5">Inorganic triphosphatase</fullName>
    </recommendedName>
</protein>
<evidence type="ECO:0008006" key="5">
    <source>
        <dbReference type="Google" id="ProtNLM"/>
    </source>
</evidence>
<dbReference type="PROSITE" id="PS51708">
    <property type="entry name" value="CHAD"/>
    <property type="match status" value="1"/>
</dbReference>
<comment type="caution">
    <text evidence="3">The sequence shown here is derived from an EMBL/GenBank/DDBJ whole genome shotgun (WGS) entry which is preliminary data.</text>
</comment>
<dbReference type="PANTHER" id="PTHR39569:SF1">
    <property type="entry name" value="INORGANIC TRIPHOSPHATASE"/>
    <property type="match status" value="1"/>
</dbReference>
<dbReference type="STRING" id="1285242.A6A04_14050"/>
<dbReference type="SMART" id="SM01118">
    <property type="entry name" value="CYTH"/>
    <property type="match status" value="1"/>
</dbReference>
<feature type="domain" description="CHAD" evidence="2">
    <location>
        <begin position="224"/>
        <end position="507"/>
    </location>
</feature>
<dbReference type="EMBL" id="LWQT01000039">
    <property type="protein sequence ID" value="OAN53720.1"/>
    <property type="molecule type" value="Genomic_DNA"/>
</dbReference>
<dbReference type="Proteomes" id="UP000078428">
    <property type="component" value="Unassembled WGS sequence"/>
</dbReference>
<dbReference type="GO" id="GO:0050355">
    <property type="term" value="F:inorganic triphosphate phosphatase activity"/>
    <property type="evidence" value="ECO:0007669"/>
    <property type="project" value="InterPro"/>
</dbReference>
<dbReference type="Pfam" id="PF01928">
    <property type="entry name" value="CYTH"/>
    <property type="match status" value="1"/>
</dbReference>
<dbReference type="Gene3D" id="2.40.320.10">
    <property type="entry name" value="Hypothetical Protein Pfu-838710-001"/>
    <property type="match status" value="1"/>
</dbReference>
<dbReference type="InterPro" id="IPR039013">
    <property type="entry name" value="YgiF"/>
</dbReference>
<name>A0A178MTX5_9PROT</name>